<dbReference type="RefSeq" id="WP_013630392.1">
    <property type="nucleotide sequence ID" value="NC_015174.1"/>
</dbReference>
<name>F0SHC0_RUBBR</name>
<proteinExistence type="predicted"/>
<dbReference type="HOGENOM" id="CLU_1271503_0_0_0"/>
<protein>
    <submittedName>
        <fullName evidence="1">Uncharacterized protein</fullName>
    </submittedName>
</protein>
<dbReference type="Proteomes" id="UP000006860">
    <property type="component" value="Chromosome"/>
</dbReference>
<dbReference type="AlphaFoldDB" id="F0SHC0"/>
<dbReference type="STRING" id="756272.Plabr_4098"/>
<dbReference type="KEGG" id="pbs:Plabr_4098"/>
<evidence type="ECO:0000313" key="1">
    <source>
        <dbReference type="EMBL" id="ADY61675.1"/>
    </source>
</evidence>
<sequence>MIATHSSSNTDKSIPSCNTSFEEARRVFHLLRWHLNSPAARKRIWNEIFTEQQRDRLGNDLAATVRKYKDLALVWHELTNTTYPRAVIVLSVKLGQLPKYRAEWLLREGKEAPLEMTRSQAIAEGYLVVHRNSREVWWRNEALLIEWGNHQVLWDFFVKACEHAKRNKALDYRSFGEDASTKIVAERKCRLKQLPGFPPELYDLFQTEGVRTQRLAISPDEIFLFED</sequence>
<accession>F0SHC0</accession>
<organism evidence="1 2">
    <name type="scientific">Rubinisphaera brasiliensis (strain ATCC 49424 / DSM 5305 / JCM 21570 / IAM 15109 / NBRC 103401 / IFAM 1448)</name>
    <name type="common">Planctomyces brasiliensis</name>
    <dbReference type="NCBI Taxonomy" id="756272"/>
    <lineage>
        <taxon>Bacteria</taxon>
        <taxon>Pseudomonadati</taxon>
        <taxon>Planctomycetota</taxon>
        <taxon>Planctomycetia</taxon>
        <taxon>Planctomycetales</taxon>
        <taxon>Planctomycetaceae</taxon>
        <taxon>Rubinisphaera</taxon>
    </lineage>
</organism>
<evidence type="ECO:0000313" key="2">
    <source>
        <dbReference type="Proteomes" id="UP000006860"/>
    </source>
</evidence>
<keyword evidence="2" id="KW-1185">Reference proteome</keyword>
<reference evidence="2" key="1">
    <citation type="submission" date="2011-02" db="EMBL/GenBank/DDBJ databases">
        <title>The complete genome of Planctomyces brasiliensis DSM 5305.</title>
        <authorList>
            <person name="Lucas S."/>
            <person name="Copeland A."/>
            <person name="Lapidus A."/>
            <person name="Bruce D."/>
            <person name="Goodwin L."/>
            <person name="Pitluck S."/>
            <person name="Kyrpides N."/>
            <person name="Mavromatis K."/>
            <person name="Pagani I."/>
            <person name="Ivanova N."/>
            <person name="Ovchinnikova G."/>
            <person name="Lu M."/>
            <person name="Detter J.C."/>
            <person name="Han C."/>
            <person name="Land M."/>
            <person name="Hauser L."/>
            <person name="Markowitz V."/>
            <person name="Cheng J.-F."/>
            <person name="Hugenholtz P."/>
            <person name="Woyke T."/>
            <person name="Wu D."/>
            <person name="Tindall B."/>
            <person name="Pomrenke H.G."/>
            <person name="Brambilla E."/>
            <person name="Klenk H.-P."/>
            <person name="Eisen J.A."/>
        </authorList>
    </citation>
    <scope>NUCLEOTIDE SEQUENCE [LARGE SCALE GENOMIC DNA]</scope>
    <source>
        <strain evidence="2">ATCC 49424 / DSM 5305 / JCM 21570 / NBRC 103401 / IFAM 1448</strain>
    </source>
</reference>
<gene>
    <name evidence="1" type="ordered locus">Plabr_4098</name>
</gene>
<dbReference type="eggNOG" id="COG0745">
    <property type="taxonomic scope" value="Bacteria"/>
</dbReference>
<dbReference type="EMBL" id="CP002546">
    <property type="protein sequence ID" value="ADY61675.1"/>
    <property type="molecule type" value="Genomic_DNA"/>
</dbReference>